<dbReference type="SMART" id="SM01197">
    <property type="entry name" value="FANCL_C"/>
    <property type="match status" value="1"/>
</dbReference>
<comment type="caution">
    <text evidence="4">The sequence shown here is derived from an EMBL/GenBank/DDBJ whole genome shotgun (WGS) entry which is preliminary data.</text>
</comment>
<evidence type="ECO:0000259" key="3">
    <source>
        <dbReference type="Pfam" id="PF18891"/>
    </source>
</evidence>
<dbReference type="GO" id="GO:0043240">
    <property type="term" value="C:Fanconi anaemia nuclear complex"/>
    <property type="evidence" value="ECO:0007669"/>
    <property type="project" value="InterPro"/>
</dbReference>
<dbReference type="InParanoid" id="A0A1X2HPT8"/>
<dbReference type="OMA" id="NRPFHAK"/>
<gene>
    <name evidence="4" type="ORF">BCR43DRAFT_486889</name>
</gene>
<keyword evidence="5" id="KW-1185">Reference proteome</keyword>
<dbReference type="Gene3D" id="3.10.110.10">
    <property type="entry name" value="Ubiquitin Conjugating Enzyme"/>
    <property type="match status" value="1"/>
</dbReference>
<dbReference type="InterPro" id="IPR043003">
    <property type="entry name" value="FANCL_d3_sf"/>
</dbReference>
<dbReference type="GO" id="GO:0006513">
    <property type="term" value="P:protein monoubiquitination"/>
    <property type="evidence" value="ECO:0007669"/>
    <property type="project" value="TreeGrafter"/>
</dbReference>
<feature type="domain" description="Fanconi anemia complex subunit FancL WD-repeat containing" evidence="1">
    <location>
        <begin position="2"/>
        <end position="86"/>
    </location>
</feature>
<dbReference type="InterPro" id="IPR013083">
    <property type="entry name" value="Znf_RING/FYVE/PHD"/>
</dbReference>
<dbReference type="Pfam" id="PF11793">
    <property type="entry name" value="FANCL_C"/>
    <property type="match status" value="1"/>
</dbReference>
<dbReference type="PANTHER" id="PTHR13206">
    <property type="entry name" value="UBIQUITIN LIGASE PROTEIN PHF9 FANCONI ANEMIA GROUP L PROTEIN"/>
    <property type="match status" value="1"/>
</dbReference>
<dbReference type="CDD" id="cd23831">
    <property type="entry name" value="DRWD-N_FANCL"/>
    <property type="match status" value="1"/>
</dbReference>
<dbReference type="CDD" id="cd23786">
    <property type="entry name" value="ELF_FANCL"/>
    <property type="match status" value="1"/>
</dbReference>
<dbReference type="GO" id="GO:0061630">
    <property type="term" value="F:ubiquitin protein ligase activity"/>
    <property type="evidence" value="ECO:0007669"/>
    <property type="project" value="TreeGrafter"/>
</dbReference>
<dbReference type="EMBL" id="MCGN01000002">
    <property type="protein sequence ID" value="ORZ01405.1"/>
    <property type="molecule type" value="Genomic_DNA"/>
</dbReference>
<dbReference type="InterPro" id="IPR044037">
    <property type="entry name" value="FANCL_d3"/>
</dbReference>
<dbReference type="InterPro" id="IPR019162">
    <property type="entry name" value="FancL_WD-rpt_cont_dom"/>
</dbReference>
<evidence type="ECO:0000259" key="2">
    <source>
        <dbReference type="Pfam" id="PF11793"/>
    </source>
</evidence>
<name>A0A1X2HPT8_SYNRA</name>
<accession>A0A1X2HPT8</accession>
<dbReference type="SUPFAM" id="SSF57850">
    <property type="entry name" value="RING/U-box"/>
    <property type="match status" value="1"/>
</dbReference>
<dbReference type="GO" id="GO:0036297">
    <property type="term" value="P:interstrand cross-link repair"/>
    <property type="evidence" value="ECO:0007669"/>
    <property type="project" value="InterPro"/>
</dbReference>
<dbReference type="OrthoDB" id="10263265at2759"/>
<dbReference type="CDD" id="cd16490">
    <property type="entry name" value="RING-CH-C4HC3_FANCL"/>
    <property type="match status" value="1"/>
</dbReference>
<dbReference type="Gene3D" id="3.10.110.20">
    <property type="entry name" value="RWD domain-like"/>
    <property type="match status" value="1"/>
</dbReference>
<evidence type="ECO:0000313" key="5">
    <source>
        <dbReference type="Proteomes" id="UP000242180"/>
    </source>
</evidence>
<evidence type="ECO:0000313" key="4">
    <source>
        <dbReference type="EMBL" id="ORZ01405.1"/>
    </source>
</evidence>
<dbReference type="Pfam" id="PF09765">
    <property type="entry name" value="FANCL_d1"/>
    <property type="match status" value="1"/>
</dbReference>
<dbReference type="InterPro" id="IPR026850">
    <property type="entry name" value="FANCL_C"/>
</dbReference>
<evidence type="ECO:0000259" key="1">
    <source>
        <dbReference type="Pfam" id="PF09765"/>
    </source>
</evidence>
<dbReference type="InterPro" id="IPR026848">
    <property type="entry name" value="Fancl"/>
</dbReference>
<dbReference type="Proteomes" id="UP000242180">
    <property type="component" value="Unassembled WGS sequence"/>
</dbReference>
<feature type="domain" description="FANCL UBC-like" evidence="3">
    <location>
        <begin position="184"/>
        <end position="272"/>
    </location>
</feature>
<dbReference type="AlphaFoldDB" id="A0A1X2HPT8"/>
<dbReference type="InterPro" id="IPR016135">
    <property type="entry name" value="UBQ-conjugating_enzyme/RWD"/>
</dbReference>
<dbReference type="PANTHER" id="PTHR13206:SF0">
    <property type="entry name" value="E3 UBIQUITIN-PROTEIN LIGASE FANCL"/>
    <property type="match status" value="1"/>
</dbReference>
<dbReference type="CDD" id="cd23832">
    <property type="entry name" value="DRWD-C_FANCL"/>
    <property type="match status" value="1"/>
</dbReference>
<dbReference type="Gene3D" id="3.30.40.10">
    <property type="entry name" value="Zinc/RING finger domain, C3HC4 (zinc finger)"/>
    <property type="match status" value="1"/>
</dbReference>
<reference evidence="4 5" key="1">
    <citation type="submission" date="2016-07" db="EMBL/GenBank/DDBJ databases">
        <title>Pervasive Adenine N6-methylation of Active Genes in Fungi.</title>
        <authorList>
            <consortium name="DOE Joint Genome Institute"/>
            <person name="Mondo S.J."/>
            <person name="Dannebaum R.O."/>
            <person name="Kuo R.C."/>
            <person name="Labutti K."/>
            <person name="Haridas S."/>
            <person name="Kuo A."/>
            <person name="Salamov A."/>
            <person name="Ahrendt S.R."/>
            <person name="Lipzen A."/>
            <person name="Sullivan W."/>
            <person name="Andreopoulos W.B."/>
            <person name="Clum A."/>
            <person name="Lindquist E."/>
            <person name="Daum C."/>
            <person name="Ramamoorthy G.K."/>
            <person name="Gryganskyi A."/>
            <person name="Culley D."/>
            <person name="Magnuson J.K."/>
            <person name="James T.Y."/>
            <person name="O'Malley M.A."/>
            <person name="Stajich J.E."/>
            <person name="Spatafora J.W."/>
            <person name="Visel A."/>
            <person name="Grigoriev I.V."/>
        </authorList>
    </citation>
    <scope>NUCLEOTIDE SEQUENCE [LARGE SCALE GENOMIC DNA]</scope>
    <source>
        <strain evidence="4 5">NRRL 2496</strain>
    </source>
</reference>
<feature type="domain" description="FANCL C-terminal" evidence="2">
    <location>
        <begin position="290"/>
        <end position="358"/>
    </location>
</feature>
<proteinExistence type="predicted"/>
<dbReference type="STRING" id="13706.A0A1X2HPT8"/>
<dbReference type="Pfam" id="PF18891">
    <property type="entry name" value="FANCL_d3"/>
    <property type="match status" value="1"/>
</dbReference>
<sequence length="362" mass="41034">MDFPLVLSIQPENSVYRGFITSNGIDHAIEIHWTDPAQPGRLSARIYGDPTLVRALWKSDKTWQQRIQKCTDVSVLLIELKELLDKQESQNAGAPVETLETWVTELTQSDFAHVHAMSGDLMHVTFKLIDNAGRDHFVDVDVPPHYPLVPLQISAHLPGAPTQSASLETMIQQCQDCIARYAPWFDAMDELDSHTRVLDPENPRRDDAARRLALTKHCSIQIEFDPDQPAKKPKSVRFFGSEKKMDALLEMWNRATWDPQSRPYANLARLLGNMLITTTKEDDVQGDLSQDIECGICYAYVLKGERRQTPDAICSNERCNRGFHPLCLYEWLRSDPNTASSFNVLFGKCPYCGERITASALF</sequence>
<protein>
    <submittedName>
        <fullName evidence="4">WD-repeat region-domain-containing protein</fullName>
    </submittedName>
</protein>
<organism evidence="4 5">
    <name type="scientific">Syncephalastrum racemosum</name>
    <name type="common">Filamentous fungus</name>
    <dbReference type="NCBI Taxonomy" id="13706"/>
    <lineage>
        <taxon>Eukaryota</taxon>
        <taxon>Fungi</taxon>
        <taxon>Fungi incertae sedis</taxon>
        <taxon>Mucoromycota</taxon>
        <taxon>Mucoromycotina</taxon>
        <taxon>Mucoromycetes</taxon>
        <taxon>Mucorales</taxon>
        <taxon>Syncephalastraceae</taxon>
        <taxon>Syncephalastrum</taxon>
    </lineage>
</organism>